<reference evidence="1" key="1">
    <citation type="journal article" date="2015" name="Nature">
        <title>Complex archaea that bridge the gap between prokaryotes and eukaryotes.</title>
        <authorList>
            <person name="Spang A."/>
            <person name="Saw J.H."/>
            <person name="Jorgensen S.L."/>
            <person name="Zaremba-Niedzwiedzka K."/>
            <person name="Martijn J."/>
            <person name="Lind A.E."/>
            <person name="van Eijk R."/>
            <person name="Schleper C."/>
            <person name="Guy L."/>
            <person name="Ettema T.J."/>
        </authorList>
    </citation>
    <scope>NUCLEOTIDE SEQUENCE</scope>
</reference>
<organism evidence="1">
    <name type="scientific">marine sediment metagenome</name>
    <dbReference type="NCBI Taxonomy" id="412755"/>
    <lineage>
        <taxon>unclassified sequences</taxon>
        <taxon>metagenomes</taxon>
        <taxon>ecological metagenomes</taxon>
    </lineage>
</organism>
<proteinExistence type="predicted"/>
<accession>A0A0F9RE58</accession>
<dbReference type="InterPro" id="IPR005531">
    <property type="entry name" value="Asp23"/>
</dbReference>
<dbReference type="Pfam" id="PF03780">
    <property type="entry name" value="Asp23"/>
    <property type="match status" value="1"/>
</dbReference>
<dbReference type="AlphaFoldDB" id="A0A0F9RE58"/>
<sequence length="108" mass="12307">MTNQQKESQNKQEGYEVDRKVISGLIKKALNEVEGIYAVKRGLWGERIKIEYLQEGIGISLELIIKEGNAIPQLVEETQKKVKQEVQRVLDKPVAKINIKIKGIKHIS</sequence>
<evidence type="ECO:0000313" key="1">
    <source>
        <dbReference type="EMBL" id="KKN15563.1"/>
    </source>
</evidence>
<gene>
    <name evidence="1" type="ORF">LCGC14_0984810</name>
</gene>
<evidence type="ECO:0008006" key="2">
    <source>
        <dbReference type="Google" id="ProtNLM"/>
    </source>
</evidence>
<name>A0A0F9RE58_9ZZZZ</name>
<protein>
    <recommendedName>
        <fullName evidence="2">Asp23/Gls24 family envelope stress response protein</fullName>
    </recommendedName>
</protein>
<dbReference type="EMBL" id="LAZR01003700">
    <property type="protein sequence ID" value="KKN15563.1"/>
    <property type="molecule type" value="Genomic_DNA"/>
</dbReference>
<comment type="caution">
    <text evidence="1">The sequence shown here is derived from an EMBL/GenBank/DDBJ whole genome shotgun (WGS) entry which is preliminary data.</text>
</comment>